<comment type="similarity">
    <text evidence="1">Belongs to the ROK (NagC/XylR) family.</text>
</comment>
<dbReference type="PANTHER" id="PTHR18964">
    <property type="entry name" value="ROK (REPRESSOR, ORF, KINASE) FAMILY"/>
    <property type="match status" value="1"/>
</dbReference>
<protein>
    <submittedName>
        <fullName evidence="2">ROK family protein</fullName>
    </submittedName>
</protein>
<dbReference type="RefSeq" id="WP_195760706.1">
    <property type="nucleotide sequence ID" value="NZ_WKJD01000016.1"/>
</dbReference>
<dbReference type="InterPro" id="IPR000600">
    <property type="entry name" value="ROK"/>
</dbReference>
<evidence type="ECO:0000313" key="3">
    <source>
        <dbReference type="Proteomes" id="UP000476511"/>
    </source>
</evidence>
<dbReference type="EMBL" id="WKJD01000016">
    <property type="protein sequence ID" value="MRX44205.1"/>
    <property type="molecule type" value="Genomic_DNA"/>
</dbReference>
<dbReference type="SUPFAM" id="SSF53067">
    <property type="entry name" value="Actin-like ATPase domain"/>
    <property type="match status" value="1"/>
</dbReference>
<dbReference type="Gene3D" id="3.30.420.40">
    <property type="match status" value="2"/>
</dbReference>
<dbReference type="Proteomes" id="UP000476511">
    <property type="component" value="Unassembled WGS sequence"/>
</dbReference>
<organism evidence="2 3">
    <name type="scientific">Agromyces kandeliae</name>
    <dbReference type="NCBI Taxonomy" id="2666141"/>
    <lineage>
        <taxon>Bacteria</taxon>
        <taxon>Bacillati</taxon>
        <taxon>Actinomycetota</taxon>
        <taxon>Actinomycetes</taxon>
        <taxon>Micrococcales</taxon>
        <taxon>Microbacteriaceae</taxon>
        <taxon>Agromyces</taxon>
    </lineage>
</organism>
<sequence length="312" mass="31684">MRLGIDIGGTKTAAVAIGEDGELSDQVRMPTGFGAEAVVATALRTVERMSELAGVDAHAFQSIGIGIPGSVDSATGRVTHAVNLGLEGLDLGPRLADRLGVAVRIENDVKAAALGAHHLLGVADGIRAHSMAYLNLGTGLAAGIVLDGHLLRGGRGVAGEIGHIPVDPAGEQCACGQRGCLETLASGSALASLWPGGHRYPAIDLFDRADAGQSDAVAVRERFLVGVASAVRLLALTTDVDDIVIGGGLAALGDRLLSGTRGVLAAWAEDSAFLASLDLPRRVQVIPRGFPAAAVGAALIGEEAEAPAWQRS</sequence>
<dbReference type="PANTHER" id="PTHR18964:SF169">
    <property type="entry name" value="N-ACETYLMANNOSAMINE KINASE"/>
    <property type="match status" value="1"/>
</dbReference>
<comment type="caution">
    <text evidence="2">The sequence shown here is derived from an EMBL/GenBank/DDBJ whole genome shotgun (WGS) entry which is preliminary data.</text>
</comment>
<keyword evidence="3" id="KW-1185">Reference proteome</keyword>
<accession>A0A6L5R2V1</accession>
<proteinExistence type="inferred from homology"/>
<evidence type="ECO:0000313" key="2">
    <source>
        <dbReference type="EMBL" id="MRX44205.1"/>
    </source>
</evidence>
<dbReference type="Pfam" id="PF00480">
    <property type="entry name" value="ROK"/>
    <property type="match status" value="1"/>
</dbReference>
<reference evidence="2 3" key="1">
    <citation type="submission" date="2019-11" db="EMBL/GenBank/DDBJ databases">
        <title>Agromyces kandeliae sp. nov., isolated from mangrove soil.</title>
        <authorList>
            <person name="Wang R."/>
        </authorList>
    </citation>
    <scope>NUCLEOTIDE SEQUENCE [LARGE SCALE GENOMIC DNA]</scope>
    <source>
        <strain evidence="2 3">Q22</strain>
    </source>
</reference>
<gene>
    <name evidence="2" type="ORF">GJR97_10760</name>
</gene>
<dbReference type="AlphaFoldDB" id="A0A6L5R2V1"/>
<dbReference type="InterPro" id="IPR043129">
    <property type="entry name" value="ATPase_NBD"/>
</dbReference>
<name>A0A6L5R2V1_9MICO</name>
<evidence type="ECO:0000256" key="1">
    <source>
        <dbReference type="ARBA" id="ARBA00006479"/>
    </source>
</evidence>